<evidence type="ECO:0000313" key="2">
    <source>
        <dbReference type="Proteomes" id="UP000185502"/>
    </source>
</evidence>
<evidence type="ECO:0008006" key="3">
    <source>
        <dbReference type="Google" id="ProtNLM"/>
    </source>
</evidence>
<evidence type="ECO:0000313" key="1">
    <source>
        <dbReference type="EMBL" id="APR65335.1"/>
    </source>
</evidence>
<protein>
    <recommendedName>
        <fullName evidence="3">Lipoprotein</fullName>
    </recommendedName>
</protein>
<organism evidence="1 2">
    <name type="scientific">Borrelia anserina Es</name>
    <dbReference type="NCBI Taxonomy" id="1365188"/>
    <lineage>
        <taxon>Bacteria</taxon>
        <taxon>Pseudomonadati</taxon>
        <taxon>Spirochaetota</taxon>
        <taxon>Spirochaetia</taxon>
        <taxon>Spirochaetales</taxon>
        <taxon>Borreliaceae</taxon>
        <taxon>Borrelia</taxon>
    </lineage>
</organism>
<name>A0ABN4UDE9_BORAN</name>
<keyword evidence="1" id="KW-0614">Plasmid</keyword>
<geneLocation type="plasmid" evidence="1 2">
    <name>lpA89</name>
</geneLocation>
<reference evidence="1" key="1">
    <citation type="submission" date="2016-02" db="EMBL/GenBank/DDBJ databases">
        <title>lpA89 plasmid of the avian spirochetosis agent Borrelia anserina Es.</title>
        <authorList>
            <person name="Elbir H."/>
            <person name="Sitlani P."/>
            <person name="Bergstroem S."/>
            <person name="Barbour A.G."/>
        </authorList>
    </citation>
    <scope>NUCLEOTIDE SEQUENCE [LARGE SCALE GENOMIC DNA]</scope>
    <source>
        <strain evidence="1">Es</strain>
        <plasmid evidence="1">lpA89</plasmid>
    </source>
</reference>
<accession>A0ABN4UDE9</accession>
<gene>
    <name evidence="1" type="ORF">N187_A16</name>
</gene>
<dbReference type="PROSITE" id="PS51257">
    <property type="entry name" value="PROKAR_LIPOPROTEIN"/>
    <property type="match status" value="1"/>
</dbReference>
<sequence length="276" mass="31568">MRKVSVILWVLVTLACGQRKLYGPGFYTIDSLNLIKNLGPCDREVMPKPSVQYPRHVAFYELYKAVNSCRESLNSKTFKVLEGGQKPVFNFPISEIFPVYKDADFIYEGLGYNNEAINSLEIILNKLNLKINLFNRDLIKTSKLLGYLSDTASLLKTLVNEKLREATLEKLRFSKTNEDLNKIVAYFQAAVVGRDRLISELSSALMFIASTSFSRDVILENLTNNIVGESNVLRRGDYIDPHIFSSRYTPRLEKIMLYYSIMKSRVEIVSCFVDNI</sequence>
<keyword evidence="2" id="KW-1185">Reference proteome</keyword>
<dbReference type="EMBL" id="CP014325">
    <property type="protein sequence ID" value="APR65335.1"/>
    <property type="molecule type" value="Genomic_DNA"/>
</dbReference>
<dbReference type="RefSeq" id="WP_075550347.1">
    <property type="nucleotide sequence ID" value="NZ_CP014325.1"/>
</dbReference>
<dbReference type="Proteomes" id="UP000185502">
    <property type="component" value="Plasmid lpA89"/>
</dbReference>
<proteinExistence type="predicted"/>